<proteinExistence type="predicted"/>
<protein>
    <submittedName>
        <fullName evidence="1">Uncharacterized protein</fullName>
    </submittedName>
</protein>
<organism evidence="1">
    <name type="scientific">bioreactor metagenome</name>
    <dbReference type="NCBI Taxonomy" id="1076179"/>
    <lineage>
        <taxon>unclassified sequences</taxon>
        <taxon>metagenomes</taxon>
        <taxon>ecological metagenomes</taxon>
    </lineage>
</organism>
<dbReference type="AlphaFoldDB" id="A0A645ITW5"/>
<accession>A0A645ITW5</accession>
<reference evidence="1" key="1">
    <citation type="submission" date="2019-08" db="EMBL/GenBank/DDBJ databases">
        <authorList>
            <person name="Kucharzyk K."/>
            <person name="Murdoch R.W."/>
            <person name="Higgins S."/>
            <person name="Loffler F."/>
        </authorList>
    </citation>
    <scope>NUCLEOTIDE SEQUENCE</scope>
</reference>
<dbReference type="EMBL" id="VSSQ01123522">
    <property type="protein sequence ID" value="MPN54865.1"/>
    <property type="molecule type" value="Genomic_DNA"/>
</dbReference>
<gene>
    <name evidence="1" type="ORF">SDC9_202543</name>
</gene>
<sequence>MIAVTVHDNVLQVPDSVHKTFAAFDAGGVPWCGLLKITDKHLIKTHGVSTVLFDNIIRVDNIASGFAHFFAVFTQNHAMAGSLLIRLGSGYNADVV</sequence>
<comment type="caution">
    <text evidence="1">The sequence shown here is derived from an EMBL/GenBank/DDBJ whole genome shotgun (WGS) entry which is preliminary data.</text>
</comment>
<name>A0A645ITW5_9ZZZZ</name>
<evidence type="ECO:0000313" key="1">
    <source>
        <dbReference type="EMBL" id="MPN54865.1"/>
    </source>
</evidence>